<dbReference type="EMBL" id="VHLH01000022">
    <property type="protein sequence ID" value="TPW27312.1"/>
    <property type="molecule type" value="Genomic_DNA"/>
</dbReference>
<feature type="transmembrane region" description="Helical" evidence="1">
    <location>
        <begin position="181"/>
        <end position="202"/>
    </location>
</feature>
<accession>A0A506TZ02</accession>
<dbReference type="Pfam" id="PF02592">
    <property type="entry name" value="Vut_1"/>
    <property type="match status" value="2"/>
</dbReference>
<dbReference type="GO" id="GO:0005886">
    <property type="term" value="C:plasma membrane"/>
    <property type="evidence" value="ECO:0007669"/>
    <property type="project" value="UniProtKB-SubCell"/>
</dbReference>
<organism evidence="2 3">
    <name type="scientific">Pararhizobium mangrovi</name>
    <dbReference type="NCBI Taxonomy" id="2590452"/>
    <lineage>
        <taxon>Bacteria</taxon>
        <taxon>Pseudomonadati</taxon>
        <taxon>Pseudomonadota</taxon>
        <taxon>Alphaproteobacteria</taxon>
        <taxon>Hyphomicrobiales</taxon>
        <taxon>Rhizobiaceae</taxon>
        <taxon>Rhizobium/Agrobacterium group</taxon>
        <taxon>Pararhizobium</taxon>
    </lineage>
</organism>
<evidence type="ECO:0000256" key="1">
    <source>
        <dbReference type="HAMAP-Rule" id="MF_02088"/>
    </source>
</evidence>
<name>A0A506TZ02_9HYPH</name>
<dbReference type="OrthoDB" id="7065604at2"/>
<keyword evidence="1" id="KW-0813">Transport</keyword>
<feature type="transmembrane region" description="Helical" evidence="1">
    <location>
        <begin position="131"/>
        <end position="151"/>
    </location>
</feature>
<evidence type="ECO:0000313" key="2">
    <source>
        <dbReference type="EMBL" id="TPW27312.1"/>
    </source>
</evidence>
<keyword evidence="1" id="KW-0997">Cell inner membrane</keyword>
<dbReference type="PANTHER" id="PTHR34300:SF1">
    <property type="entry name" value="QUEUOSINE PRECURSOR TRANSPORTER"/>
    <property type="match status" value="1"/>
</dbReference>
<keyword evidence="1" id="KW-1003">Cell membrane</keyword>
<feature type="transmembrane region" description="Helical" evidence="1">
    <location>
        <begin position="67"/>
        <end position="84"/>
    </location>
</feature>
<dbReference type="NCBIfam" id="TIGR00697">
    <property type="entry name" value="queuosine precursor transporter"/>
    <property type="match status" value="1"/>
</dbReference>
<feature type="transmembrane region" description="Helical" evidence="1">
    <location>
        <begin position="33"/>
        <end position="55"/>
    </location>
</feature>
<feature type="transmembrane region" description="Helical" evidence="1">
    <location>
        <begin position="7"/>
        <end position="27"/>
    </location>
</feature>
<keyword evidence="1" id="KW-0472">Membrane</keyword>
<comment type="subcellular location">
    <subcellularLocation>
        <location evidence="1">Cell inner membrane</location>
        <topology evidence="1">Multi-pass membrane protein</topology>
    </subcellularLocation>
</comment>
<keyword evidence="1" id="KW-1133">Transmembrane helix</keyword>
<comment type="similarity">
    <text evidence="1">Belongs to the vitamin uptake transporter (VUT/ECF) (TC 2.A.88) family. Q precursor transporter subfamily.</text>
</comment>
<gene>
    <name evidence="2" type="ORF">FJU11_12225</name>
</gene>
<dbReference type="HAMAP" id="MF_02088">
    <property type="entry name" value="Q_prec_transport"/>
    <property type="match status" value="1"/>
</dbReference>
<sequence>MRSIRELAPFVALMVVIVAASNVLVQYPLHATLAGIDLANILTWGAFTYPVAFLITDLTNRRFGVRAARIVVCCGFVIAVAVSVELAAPRIAAASGAAFLAGQLLDVTVFNRLRRMQWWLAPLSSTVIGSIVDTTIFFGVAFAPFFAFVGANDPFAIASAPAFGFLPFEVPRYVSWAAGDLSVKLIVGLGMLVPYGLLLAVMKPDRRALEGSAA</sequence>
<protein>
    <recommendedName>
        <fullName evidence="1">Probable queuosine precursor transporter</fullName>
        <shortName evidence="1">Q precursor transporter</shortName>
    </recommendedName>
</protein>
<keyword evidence="3" id="KW-1185">Reference proteome</keyword>
<proteinExistence type="inferred from homology"/>
<evidence type="ECO:0000313" key="3">
    <source>
        <dbReference type="Proteomes" id="UP000320314"/>
    </source>
</evidence>
<feature type="transmembrane region" description="Helical" evidence="1">
    <location>
        <begin position="90"/>
        <end position="110"/>
    </location>
</feature>
<dbReference type="GO" id="GO:0022857">
    <property type="term" value="F:transmembrane transporter activity"/>
    <property type="evidence" value="ECO:0007669"/>
    <property type="project" value="UniProtKB-UniRule"/>
</dbReference>
<dbReference type="InterPro" id="IPR003744">
    <property type="entry name" value="YhhQ"/>
</dbReference>
<dbReference type="AlphaFoldDB" id="A0A506TZ02"/>
<comment type="caution">
    <text evidence="2">The sequence shown here is derived from an EMBL/GenBank/DDBJ whole genome shotgun (WGS) entry which is preliminary data.</text>
</comment>
<dbReference type="Proteomes" id="UP000320314">
    <property type="component" value="Unassembled WGS sequence"/>
</dbReference>
<keyword evidence="1" id="KW-0812">Transmembrane</keyword>
<comment type="function">
    <text evidence="1">Involved in the import of queuosine (Q) precursors, required for Q precursor salvage.</text>
</comment>
<dbReference type="RefSeq" id="WP_141167346.1">
    <property type="nucleotide sequence ID" value="NZ_VHLH01000022.1"/>
</dbReference>
<reference evidence="2 3" key="1">
    <citation type="submission" date="2019-06" db="EMBL/GenBank/DDBJ databases">
        <authorList>
            <person name="Li M."/>
        </authorList>
    </citation>
    <scope>NUCLEOTIDE SEQUENCE [LARGE SCALE GENOMIC DNA]</scope>
    <source>
        <strain evidence="2 3">BGMRC6574</strain>
    </source>
</reference>
<dbReference type="PANTHER" id="PTHR34300">
    <property type="entry name" value="QUEUOSINE PRECURSOR TRANSPORTER-RELATED"/>
    <property type="match status" value="1"/>
</dbReference>